<evidence type="ECO:0008006" key="4">
    <source>
        <dbReference type="Google" id="ProtNLM"/>
    </source>
</evidence>
<gene>
    <name evidence="2" type="ORF">EZS28_030685</name>
</gene>
<dbReference type="Gene3D" id="3.10.10.10">
    <property type="entry name" value="HIV Type 1 Reverse Transcriptase, subunit A, domain 1"/>
    <property type="match status" value="1"/>
</dbReference>
<evidence type="ECO:0000313" key="2">
    <source>
        <dbReference type="EMBL" id="KAA6373789.1"/>
    </source>
</evidence>
<dbReference type="Proteomes" id="UP000324800">
    <property type="component" value="Unassembled WGS sequence"/>
</dbReference>
<sequence length="203" mass="23684">MLEYTRQHEKEIIEGIVNQTDKIGIINPTFLVPKPGNKWRKILDCKQVNANTNLVKFKIEGSEFIKQILEKQDFATTLDFEEAFLHIKFSSDLPQYFSFTFQVRLLTYSGLPSGYKKQSLSFQHGPFNREQELSQPRNMRSNRLFIQSGIQDQTSKVLIVSFQDLQLSRLDMEYRESGSEDDSLEKKTDEEREKMLHKCSSSS</sequence>
<dbReference type="EMBL" id="SNRW01012466">
    <property type="protein sequence ID" value="KAA6373789.1"/>
    <property type="molecule type" value="Genomic_DNA"/>
</dbReference>
<dbReference type="InterPro" id="IPR043128">
    <property type="entry name" value="Rev_trsase/Diguanyl_cyclase"/>
</dbReference>
<accession>A0A5J4UTQ8</accession>
<dbReference type="InterPro" id="IPR043502">
    <property type="entry name" value="DNA/RNA_pol_sf"/>
</dbReference>
<dbReference type="Gene3D" id="3.30.70.270">
    <property type="match status" value="1"/>
</dbReference>
<proteinExistence type="predicted"/>
<reference evidence="2 3" key="1">
    <citation type="submission" date="2019-03" db="EMBL/GenBank/DDBJ databases">
        <title>Single cell metagenomics reveals metabolic interactions within the superorganism composed of flagellate Streblomastix strix and complex community of Bacteroidetes bacteria on its surface.</title>
        <authorList>
            <person name="Treitli S.C."/>
            <person name="Kolisko M."/>
            <person name="Husnik F."/>
            <person name="Keeling P."/>
            <person name="Hampl V."/>
        </authorList>
    </citation>
    <scope>NUCLEOTIDE SEQUENCE [LARGE SCALE GENOMIC DNA]</scope>
    <source>
        <strain evidence="2">ST1C</strain>
    </source>
</reference>
<dbReference type="AlphaFoldDB" id="A0A5J4UTQ8"/>
<protein>
    <recommendedName>
        <fullName evidence="4">Reverse transcriptase domain-containing protein</fullName>
    </recommendedName>
</protein>
<organism evidence="2 3">
    <name type="scientific">Streblomastix strix</name>
    <dbReference type="NCBI Taxonomy" id="222440"/>
    <lineage>
        <taxon>Eukaryota</taxon>
        <taxon>Metamonada</taxon>
        <taxon>Preaxostyla</taxon>
        <taxon>Oxymonadida</taxon>
        <taxon>Streblomastigidae</taxon>
        <taxon>Streblomastix</taxon>
    </lineage>
</organism>
<evidence type="ECO:0000313" key="3">
    <source>
        <dbReference type="Proteomes" id="UP000324800"/>
    </source>
</evidence>
<name>A0A5J4UTQ8_9EUKA</name>
<evidence type="ECO:0000256" key="1">
    <source>
        <dbReference type="SAM" id="MobiDB-lite"/>
    </source>
</evidence>
<feature type="compositionally biased region" description="Basic and acidic residues" evidence="1">
    <location>
        <begin position="174"/>
        <end position="196"/>
    </location>
</feature>
<comment type="caution">
    <text evidence="2">The sequence shown here is derived from an EMBL/GenBank/DDBJ whole genome shotgun (WGS) entry which is preliminary data.</text>
</comment>
<feature type="region of interest" description="Disordered" evidence="1">
    <location>
        <begin position="174"/>
        <end position="203"/>
    </location>
</feature>
<dbReference type="SUPFAM" id="SSF56672">
    <property type="entry name" value="DNA/RNA polymerases"/>
    <property type="match status" value="1"/>
</dbReference>